<evidence type="ECO:0000313" key="3">
    <source>
        <dbReference type="Proteomes" id="UP001270362"/>
    </source>
</evidence>
<evidence type="ECO:0000313" key="2">
    <source>
        <dbReference type="EMBL" id="KAK3685852.1"/>
    </source>
</evidence>
<dbReference type="PROSITE" id="PS51257">
    <property type="entry name" value="PROKAR_LIPOPROTEIN"/>
    <property type="match status" value="1"/>
</dbReference>
<sequence length="83" mass="9622">MHRLGGMDLASCYCLWLACINCTTTDVHAVDHETGKRLANDGRPKDSQPWFHWHELHSRTLPTDTYTTLRTDDTDLFAEFLRD</sequence>
<accession>A0AAE0X621</accession>
<proteinExistence type="predicted"/>
<protein>
    <recommendedName>
        <fullName evidence="4">Secreted protein</fullName>
    </recommendedName>
</protein>
<organism evidence="2 3">
    <name type="scientific">Podospora appendiculata</name>
    <dbReference type="NCBI Taxonomy" id="314037"/>
    <lineage>
        <taxon>Eukaryota</taxon>
        <taxon>Fungi</taxon>
        <taxon>Dikarya</taxon>
        <taxon>Ascomycota</taxon>
        <taxon>Pezizomycotina</taxon>
        <taxon>Sordariomycetes</taxon>
        <taxon>Sordariomycetidae</taxon>
        <taxon>Sordariales</taxon>
        <taxon>Podosporaceae</taxon>
        <taxon>Podospora</taxon>
    </lineage>
</organism>
<gene>
    <name evidence="2" type="ORF">B0T22DRAFT_466699</name>
</gene>
<feature type="signal peptide" evidence="1">
    <location>
        <begin position="1"/>
        <end position="29"/>
    </location>
</feature>
<name>A0AAE0X621_9PEZI</name>
<keyword evidence="3" id="KW-1185">Reference proteome</keyword>
<reference evidence="2" key="1">
    <citation type="journal article" date="2023" name="Mol. Phylogenet. Evol.">
        <title>Genome-scale phylogeny and comparative genomics of the fungal order Sordariales.</title>
        <authorList>
            <person name="Hensen N."/>
            <person name="Bonometti L."/>
            <person name="Westerberg I."/>
            <person name="Brannstrom I.O."/>
            <person name="Guillou S."/>
            <person name="Cros-Aarteil S."/>
            <person name="Calhoun S."/>
            <person name="Haridas S."/>
            <person name="Kuo A."/>
            <person name="Mondo S."/>
            <person name="Pangilinan J."/>
            <person name="Riley R."/>
            <person name="LaButti K."/>
            <person name="Andreopoulos B."/>
            <person name="Lipzen A."/>
            <person name="Chen C."/>
            <person name="Yan M."/>
            <person name="Daum C."/>
            <person name="Ng V."/>
            <person name="Clum A."/>
            <person name="Steindorff A."/>
            <person name="Ohm R.A."/>
            <person name="Martin F."/>
            <person name="Silar P."/>
            <person name="Natvig D.O."/>
            <person name="Lalanne C."/>
            <person name="Gautier V."/>
            <person name="Ament-Velasquez S.L."/>
            <person name="Kruys A."/>
            <person name="Hutchinson M.I."/>
            <person name="Powell A.J."/>
            <person name="Barry K."/>
            <person name="Miller A.N."/>
            <person name="Grigoriev I.V."/>
            <person name="Debuchy R."/>
            <person name="Gladieux P."/>
            <person name="Hiltunen Thoren M."/>
            <person name="Johannesson H."/>
        </authorList>
    </citation>
    <scope>NUCLEOTIDE SEQUENCE</scope>
    <source>
        <strain evidence="2">CBS 314.62</strain>
    </source>
</reference>
<evidence type="ECO:0008006" key="4">
    <source>
        <dbReference type="Google" id="ProtNLM"/>
    </source>
</evidence>
<feature type="chain" id="PRO_5042060681" description="Secreted protein" evidence="1">
    <location>
        <begin position="30"/>
        <end position="83"/>
    </location>
</feature>
<dbReference type="Proteomes" id="UP001270362">
    <property type="component" value="Unassembled WGS sequence"/>
</dbReference>
<evidence type="ECO:0000256" key="1">
    <source>
        <dbReference type="SAM" id="SignalP"/>
    </source>
</evidence>
<comment type="caution">
    <text evidence="2">The sequence shown here is derived from an EMBL/GenBank/DDBJ whole genome shotgun (WGS) entry which is preliminary data.</text>
</comment>
<dbReference type="AlphaFoldDB" id="A0AAE0X621"/>
<keyword evidence="1" id="KW-0732">Signal</keyword>
<reference evidence="2" key="2">
    <citation type="submission" date="2023-06" db="EMBL/GenBank/DDBJ databases">
        <authorList>
            <consortium name="Lawrence Berkeley National Laboratory"/>
            <person name="Haridas S."/>
            <person name="Hensen N."/>
            <person name="Bonometti L."/>
            <person name="Westerberg I."/>
            <person name="Brannstrom I.O."/>
            <person name="Guillou S."/>
            <person name="Cros-Aarteil S."/>
            <person name="Calhoun S."/>
            <person name="Kuo A."/>
            <person name="Mondo S."/>
            <person name="Pangilinan J."/>
            <person name="Riley R."/>
            <person name="Labutti K."/>
            <person name="Andreopoulos B."/>
            <person name="Lipzen A."/>
            <person name="Chen C."/>
            <person name="Yanf M."/>
            <person name="Daum C."/>
            <person name="Ng V."/>
            <person name="Clum A."/>
            <person name="Steindorff A."/>
            <person name="Ohm R."/>
            <person name="Martin F."/>
            <person name="Silar P."/>
            <person name="Natvig D."/>
            <person name="Lalanne C."/>
            <person name="Gautier V."/>
            <person name="Ament-Velasquez S.L."/>
            <person name="Kruys A."/>
            <person name="Hutchinson M.I."/>
            <person name="Powell A.J."/>
            <person name="Barry K."/>
            <person name="Miller A.N."/>
            <person name="Grigoriev I.V."/>
            <person name="Debuchy R."/>
            <person name="Gladieux P."/>
            <person name="Thoren M.H."/>
            <person name="Johannesson H."/>
        </authorList>
    </citation>
    <scope>NUCLEOTIDE SEQUENCE</scope>
    <source>
        <strain evidence="2">CBS 314.62</strain>
    </source>
</reference>
<dbReference type="EMBL" id="JAULSO010000003">
    <property type="protein sequence ID" value="KAK3685852.1"/>
    <property type="molecule type" value="Genomic_DNA"/>
</dbReference>